<dbReference type="RefSeq" id="WP_119592953.1">
    <property type="nucleotide sequence ID" value="NZ_QXFM01000096.1"/>
</dbReference>
<name>A0A3A1P5P7_9SPHN</name>
<organism evidence="1 2">
    <name type="scientific">Aurantiacibacter xanthus</name>
    <dbReference type="NCBI Taxonomy" id="1784712"/>
    <lineage>
        <taxon>Bacteria</taxon>
        <taxon>Pseudomonadati</taxon>
        <taxon>Pseudomonadota</taxon>
        <taxon>Alphaproteobacteria</taxon>
        <taxon>Sphingomonadales</taxon>
        <taxon>Erythrobacteraceae</taxon>
        <taxon>Aurantiacibacter</taxon>
    </lineage>
</organism>
<accession>A0A3A1P5P7</accession>
<keyword evidence="2" id="KW-1185">Reference proteome</keyword>
<dbReference type="AlphaFoldDB" id="A0A3A1P5P7"/>
<evidence type="ECO:0000313" key="1">
    <source>
        <dbReference type="EMBL" id="RIV85410.1"/>
    </source>
</evidence>
<comment type="caution">
    <text evidence="1">The sequence shown here is derived from an EMBL/GenBank/DDBJ whole genome shotgun (WGS) entry which is preliminary data.</text>
</comment>
<sequence>MTAASPTPALAPATGGHPSGSSASALRWAALTEAGQVVAMLAGVSTGRPGREIRDFPVLLRDAKPWRREAAEHALDELAAMMEPGIAALMAINACGGDCRPAAEALWAEFCAARAALLAMAPAAGSFGPLRAA</sequence>
<reference evidence="1 2" key="1">
    <citation type="submission" date="2018-08" db="EMBL/GenBank/DDBJ databases">
        <title>Erythrobacter zhengii sp.nov., a bacterium isolated from deep-sea sediment.</title>
        <authorList>
            <person name="Fang C."/>
            <person name="Wu Y.-H."/>
            <person name="Sun C."/>
            <person name="Wang H."/>
            <person name="Cheng H."/>
            <person name="Meng F.-X."/>
            <person name="Wang C.-S."/>
            <person name="Xu X.-W."/>
        </authorList>
    </citation>
    <scope>NUCLEOTIDE SEQUENCE [LARGE SCALE GENOMIC DNA]</scope>
    <source>
        <strain evidence="1 2">CCTCC AB 2015396</strain>
    </source>
</reference>
<dbReference type="OrthoDB" id="7506955at2"/>
<proteinExistence type="predicted"/>
<gene>
    <name evidence="1" type="ORF">D2V17_10645</name>
</gene>
<dbReference type="Proteomes" id="UP000265366">
    <property type="component" value="Unassembled WGS sequence"/>
</dbReference>
<dbReference type="EMBL" id="QXFM01000096">
    <property type="protein sequence ID" value="RIV85410.1"/>
    <property type="molecule type" value="Genomic_DNA"/>
</dbReference>
<evidence type="ECO:0000313" key="2">
    <source>
        <dbReference type="Proteomes" id="UP000265366"/>
    </source>
</evidence>
<protein>
    <submittedName>
        <fullName evidence="1">Uncharacterized protein</fullName>
    </submittedName>
</protein>